<evidence type="ECO:0008006" key="5">
    <source>
        <dbReference type="Google" id="ProtNLM"/>
    </source>
</evidence>
<dbReference type="InterPro" id="IPR007386">
    <property type="entry name" value="DUF447_N"/>
</dbReference>
<dbReference type="Pfam" id="PF20766">
    <property type="entry name" value="DUF447_C"/>
    <property type="match status" value="1"/>
</dbReference>
<feature type="domain" description="DUF447" evidence="2">
    <location>
        <begin position="130"/>
        <end position="182"/>
    </location>
</feature>
<gene>
    <name evidence="3" type="ORF">SAMN04488079_104140</name>
</gene>
<keyword evidence="4" id="KW-1185">Reference proteome</keyword>
<accession>A0A1I3WEB9</accession>
<name>A0A1I3WEB9_9GAMM</name>
<reference evidence="4" key="1">
    <citation type="submission" date="2016-10" db="EMBL/GenBank/DDBJ databases">
        <authorList>
            <person name="Varghese N."/>
            <person name="Submissions S."/>
        </authorList>
    </citation>
    <scope>NUCLEOTIDE SEQUENCE [LARGE SCALE GENOMIC DNA]</scope>
    <source>
        <strain evidence="4">DSM 11578</strain>
    </source>
</reference>
<evidence type="ECO:0000259" key="2">
    <source>
        <dbReference type="Pfam" id="PF20766"/>
    </source>
</evidence>
<dbReference type="OrthoDB" id="2112021at2"/>
<feature type="domain" description="DUF447" evidence="1">
    <location>
        <begin position="10"/>
        <end position="122"/>
    </location>
</feature>
<dbReference type="STRING" id="45496.SAMN04488079_104140"/>
<dbReference type="InterPro" id="IPR049288">
    <property type="entry name" value="DUF447_C"/>
</dbReference>
<dbReference type="InterPro" id="IPR012349">
    <property type="entry name" value="Split_barrel_FMN-bd"/>
</dbReference>
<dbReference type="Pfam" id="PF04289">
    <property type="entry name" value="DUF447_N"/>
    <property type="match status" value="1"/>
</dbReference>
<dbReference type="Gene3D" id="2.30.110.10">
    <property type="entry name" value="Electron Transport, Fmn-binding Protein, Chain A"/>
    <property type="match status" value="1"/>
</dbReference>
<dbReference type="SUPFAM" id="SSF50475">
    <property type="entry name" value="FMN-binding split barrel"/>
    <property type="match status" value="1"/>
</dbReference>
<sequence>MARLKAKIHEVIVTTKNADGSAHHAPMGISEVNGYFQIKPFKPSTTYNNLMRHRACSINYTDDVRVYAGALTGHRQWPASSCKKIDGLYLTDALSHSEITVQDVDDDDPRACFYGVVVHEQQHGLFRGYNRAQSAVIEAAILVSRLSMLPEQKIRDEINYLTIGMEKTAGEREWEAWGWLMEKVKQAGINVE</sequence>
<dbReference type="EMBL" id="FOSH01000004">
    <property type="protein sequence ID" value="SFK05127.1"/>
    <property type="molecule type" value="Genomic_DNA"/>
</dbReference>
<dbReference type="Gene3D" id="1.20.58.290">
    <property type="entry name" value="Hypothetical membrane protein ta0354_69_121"/>
    <property type="match status" value="1"/>
</dbReference>
<dbReference type="Proteomes" id="UP000198924">
    <property type="component" value="Unassembled WGS sequence"/>
</dbReference>
<evidence type="ECO:0000259" key="1">
    <source>
        <dbReference type="Pfam" id="PF04289"/>
    </source>
</evidence>
<dbReference type="RefSeq" id="WP_091711986.1">
    <property type="nucleotide sequence ID" value="NZ_FOSH01000004.1"/>
</dbReference>
<proteinExistence type="predicted"/>
<dbReference type="AlphaFoldDB" id="A0A1I3WEB9"/>
<evidence type="ECO:0000313" key="4">
    <source>
        <dbReference type="Proteomes" id="UP000198924"/>
    </source>
</evidence>
<evidence type="ECO:0000313" key="3">
    <source>
        <dbReference type="EMBL" id="SFK05127.1"/>
    </source>
</evidence>
<protein>
    <recommendedName>
        <fullName evidence="5">DUF447 family protein</fullName>
    </recommendedName>
</protein>
<organism evidence="3 4">
    <name type="scientific">Methylophaga sulfidovorans</name>
    <dbReference type="NCBI Taxonomy" id="45496"/>
    <lineage>
        <taxon>Bacteria</taxon>
        <taxon>Pseudomonadati</taxon>
        <taxon>Pseudomonadota</taxon>
        <taxon>Gammaproteobacteria</taxon>
        <taxon>Thiotrichales</taxon>
        <taxon>Piscirickettsiaceae</taxon>
        <taxon>Methylophaga</taxon>
    </lineage>
</organism>